<dbReference type="RefSeq" id="WP_125696241.1">
    <property type="nucleotide sequence ID" value="NZ_JBHTOG010000039.1"/>
</dbReference>
<dbReference type="EMBL" id="JBHTOG010000039">
    <property type="protein sequence ID" value="MFD1432550.1"/>
    <property type="molecule type" value="Genomic_DNA"/>
</dbReference>
<organism evidence="4 5">
    <name type="scientific">Lacticaseibacillus yichunensis</name>
    <dbReference type="NCBI Taxonomy" id="2486015"/>
    <lineage>
        <taxon>Bacteria</taxon>
        <taxon>Bacillati</taxon>
        <taxon>Bacillota</taxon>
        <taxon>Bacilli</taxon>
        <taxon>Lactobacillales</taxon>
        <taxon>Lactobacillaceae</taxon>
        <taxon>Lacticaseibacillus</taxon>
    </lineage>
</organism>
<dbReference type="Pfam" id="PF05816">
    <property type="entry name" value="TelA"/>
    <property type="match status" value="1"/>
</dbReference>
<comment type="caution">
    <text evidence="4">The sequence shown here is derived from an EMBL/GenBank/DDBJ whole genome shotgun (WGS) entry which is preliminary data.</text>
</comment>
<feature type="compositionally biased region" description="Polar residues" evidence="3">
    <location>
        <begin position="16"/>
        <end position="33"/>
    </location>
</feature>
<gene>
    <name evidence="4" type="ORF">ACFQ47_07630</name>
</gene>
<evidence type="ECO:0000313" key="4">
    <source>
        <dbReference type="EMBL" id="MFD1432550.1"/>
    </source>
</evidence>
<name>A0ABW4CNP8_9LACO</name>
<accession>A0ABW4CNP8</accession>
<dbReference type="PANTHER" id="PTHR38432">
    <property type="entry name" value="TELA-LIKE PROTEIN SAOUHSC_01408"/>
    <property type="match status" value="1"/>
</dbReference>
<dbReference type="Proteomes" id="UP001597192">
    <property type="component" value="Unassembled WGS sequence"/>
</dbReference>
<protein>
    <submittedName>
        <fullName evidence="4">Toxic anion resistance protein</fullName>
    </submittedName>
</protein>
<evidence type="ECO:0000256" key="3">
    <source>
        <dbReference type="SAM" id="MobiDB-lite"/>
    </source>
</evidence>
<feature type="compositionally biased region" description="Polar residues" evidence="3">
    <location>
        <begin position="41"/>
        <end position="51"/>
    </location>
</feature>
<feature type="compositionally biased region" description="Basic and acidic residues" evidence="3">
    <location>
        <begin position="60"/>
        <end position="72"/>
    </location>
</feature>
<dbReference type="PANTHER" id="PTHR38432:SF1">
    <property type="entry name" value="TELA-LIKE PROTEIN SAOUHSC_01408"/>
    <property type="match status" value="1"/>
</dbReference>
<evidence type="ECO:0000313" key="5">
    <source>
        <dbReference type="Proteomes" id="UP001597192"/>
    </source>
</evidence>
<reference evidence="5" key="1">
    <citation type="journal article" date="2019" name="Int. J. Syst. Evol. Microbiol.">
        <title>The Global Catalogue of Microorganisms (GCM) 10K type strain sequencing project: providing services to taxonomists for standard genome sequencing and annotation.</title>
        <authorList>
            <consortium name="The Broad Institute Genomics Platform"/>
            <consortium name="The Broad Institute Genome Sequencing Center for Infectious Disease"/>
            <person name="Wu L."/>
            <person name="Ma J."/>
        </authorList>
    </citation>
    <scope>NUCLEOTIDE SEQUENCE [LARGE SCALE GENOMIC DNA]</scope>
    <source>
        <strain evidence="5">CCM 8947</strain>
    </source>
</reference>
<dbReference type="PIRSF" id="PIRSF026508">
    <property type="entry name" value="TelA"/>
    <property type="match status" value="1"/>
</dbReference>
<feature type="region of interest" description="Disordered" evidence="3">
    <location>
        <begin position="1"/>
        <end position="78"/>
    </location>
</feature>
<comment type="similarity">
    <text evidence="1 2">Belongs to the TelA family.</text>
</comment>
<evidence type="ECO:0000256" key="2">
    <source>
        <dbReference type="PIRNR" id="PIRNR026508"/>
    </source>
</evidence>
<evidence type="ECO:0000256" key="1">
    <source>
        <dbReference type="ARBA" id="ARBA00005541"/>
    </source>
</evidence>
<dbReference type="InterPro" id="IPR008863">
    <property type="entry name" value="Toxic_anion-R_TelA"/>
</dbReference>
<proteinExistence type="inferred from homology"/>
<sequence>MTEENNQPVEPLQPAAEQNASSQAQTVEQSQLVNDLLRQPFANTQPLTTAAAQEPAQQDGRPRLTPEQEAQAKDLASQIDVRNTDSVLNYGASAQKQLGQFSQTMLDQVQSQDTGAVGDALTSLMARLNEANPDELRAEDNNIFKKIFGKVRRSIFEITAKYQKIGAQIDGIANRLDKEQKGLLTDNKMLDELYAQNKAYFDALNIYIGAAKMKLDELETTTIPAAMKEAQDSGDQMKVQEVNDLKEFQSRLEKRTYDLELARQITLQQAPQIRLIQNTNQALAEKIQASINTAIPLWKNQVAIALTLLRQKDAVTAQREVSETTNDLLKKNSAMLKISAVETAKENERGVVDIETLTQTQNDLVDTLKQTLQIQQDGRVKRQAAEQELTKMENDLKNHLLDYTSGKMGGTTPQ</sequence>
<keyword evidence="5" id="KW-1185">Reference proteome</keyword>